<dbReference type="InterPro" id="IPR016867">
    <property type="entry name" value="GcvR"/>
</dbReference>
<dbReference type="InterPro" id="IPR045865">
    <property type="entry name" value="ACT-like_dom_sf"/>
</dbReference>
<dbReference type="EMBL" id="VJOY01000005">
    <property type="protein sequence ID" value="TRX75122.1"/>
    <property type="molecule type" value="Genomic_DNA"/>
</dbReference>
<dbReference type="GO" id="GO:0005737">
    <property type="term" value="C:cytoplasm"/>
    <property type="evidence" value="ECO:0007669"/>
    <property type="project" value="UniProtKB-SubCell"/>
</dbReference>
<dbReference type="PROSITE" id="PS51671">
    <property type="entry name" value="ACT"/>
    <property type="match status" value="1"/>
</dbReference>
<protein>
    <recommendedName>
        <fullName evidence="1">Glycine cleavage system transcriptional repressor</fullName>
    </recommendedName>
</protein>
<evidence type="ECO:0000313" key="4">
    <source>
        <dbReference type="Proteomes" id="UP000315235"/>
    </source>
</evidence>
<dbReference type="Pfam" id="PF13291">
    <property type="entry name" value="ACT_4"/>
    <property type="match status" value="1"/>
</dbReference>
<evidence type="ECO:0000259" key="2">
    <source>
        <dbReference type="PROSITE" id="PS51671"/>
    </source>
</evidence>
<dbReference type="Pfam" id="PF13740">
    <property type="entry name" value="ACT_6"/>
    <property type="match status" value="1"/>
</dbReference>
<comment type="subcellular location">
    <subcellularLocation>
        <location evidence="1">Cytoplasm</location>
    </subcellularLocation>
</comment>
<dbReference type="InterPro" id="IPR002912">
    <property type="entry name" value="ACT_dom"/>
</dbReference>
<dbReference type="GO" id="GO:0006355">
    <property type="term" value="P:regulation of DNA-templated transcription"/>
    <property type="evidence" value="ECO:0007669"/>
    <property type="project" value="UniProtKB-UniRule"/>
</dbReference>
<comment type="caution">
    <text evidence="3">The sequence shown here is derived from an EMBL/GenBank/DDBJ whole genome shotgun (WGS) entry which is preliminary data.</text>
</comment>
<gene>
    <name evidence="3" type="ORF">FM069_08445</name>
</gene>
<sequence>MDHLVLTVIAADQPGLVERIAQCIARHGGNWLDSRMARMAGQFAGILRIAVPADRYDDLVQGLQGLEEQGIRVQFAGGGQEPGAAGRAIELDLVGNDRPGIVRDITRALAEQGVNLERLHTEVLPAPMSGEPLFHAQASLAVPAGASLEALQAHLESLADELMVELRLNPEAPR</sequence>
<keyword evidence="1" id="KW-0804">Transcription</keyword>
<accession>A0A553H053</accession>
<name>A0A553H053_9PSED</name>
<dbReference type="Gene3D" id="3.30.70.260">
    <property type="match status" value="2"/>
</dbReference>
<keyword evidence="1" id="KW-0678">Repressor</keyword>
<dbReference type="RefSeq" id="WP_143487858.1">
    <property type="nucleotide sequence ID" value="NZ_VJOY01000005.1"/>
</dbReference>
<dbReference type="PIRSF" id="PIRSF028103">
    <property type="entry name" value="GcvR"/>
    <property type="match status" value="1"/>
</dbReference>
<dbReference type="PANTHER" id="PTHR34875">
    <property type="entry name" value="UPF0237 PROTEIN MJ1558"/>
    <property type="match status" value="1"/>
</dbReference>
<feature type="domain" description="ACT" evidence="2">
    <location>
        <begin position="90"/>
        <end position="169"/>
    </location>
</feature>
<dbReference type="InterPro" id="IPR050990">
    <property type="entry name" value="UPF0237/GcvR_regulator"/>
</dbReference>
<evidence type="ECO:0000256" key="1">
    <source>
        <dbReference type="PIRNR" id="PIRNR028103"/>
    </source>
</evidence>
<dbReference type="AlphaFoldDB" id="A0A553H053"/>
<evidence type="ECO:0000313" key="3">
    <source>
        <dbReference type="EMBL" id="TRX75122.1"/>
    </source>
</evidence>
<dbReference type="OrthoDB" id="12860at2"/>
<dbReference type="SUPFAM" id="SSF55021">
    <property type="entry name" value="ACT-like"/>
    <property type="match status" value="2"/>
</dbReference>
<reference evidence="3 4" key="1">
    <citation type="submission" date="2019-07" db="EMBL/GenBank/DDBJ databases">
        <title>Pseudomonas mangiferae sp. nov., isolated from bark of mango tree in Thailand.</title>
        <authorList>
            <person name="Srisuk N."/>
            <person name="Anurat P."/>
        </authorList>
    </citation>
    <scope>NUCLEOTIDE SEQUENCE [LARGE SCALE GENOMIC DNA]</scope>
    <source>
        <strain evidence="3 4">DMKU_BBB3-04</strain>
    </source>
</reference>
<keyword evidence="4" id="KW-1185">Reference proteome</keyword>
<dbReference type="PANTHER" id="PTHR34875:SF6">
    <property type="entry name" value="UPF0237 PROTEIN MJ1558"/>
    <property type="match status" value="1"/>
</dbReference>
<organism evidence="3 4">
    <name type="scientific">Pseudomonas mangiferae</name>
    <dbReference type="NCBI Taxonomy" id="2593654"/>
    <lineage>
        <taxon>Bacteria</taxon>
        <taxon>Pseudomonadati</taxon>
        <taxon>Pseudomonadota</taxon>
        <taxon>Gammaproteobacteria</taxon>
        <taxon>Pseudomonadales</taxon>
        <taxon>Pseudomonadaceae</taxon>
        <taxon>Pseudomonas</taxon>
    </lineage>
</organism>
<proteinExistence type="predicted"/>
<dbReference type="CDD" id="cd04869">
    <property type="entry name" value="ACT_GcvR_2"/>
    <property type="match status" value="1"/>
</dbReference>
<dbReference type="Proteomes" id="UP000315235">
    <property type="component" value="Unassembled WGS sequence"/>
</dbReference>
<keyword evidence="1" id="KW-0963">Cytoplasm</keyword>